<dbReference type="Gene3D" id="3.10.450.50">
    <property type="match status" value="1"/>
</dbReference>
<dbReference type="AlphaFoldDB" id="H1Y239"/>
<reference evidence="3" key="1">
    <citation type="submission" date="2011-09" db="EMBL/GenBank/DDBJ databases">
        <title>The permanent draft genome of Mucilaginibacter paludis DSM 18603.</title>
        <authorList>
            <consortium name="US DOE Joint Genome Institute (JGI-PGF)"/>
            <person name="Lucas S."/>
            <person name="Han J."/>
            <person name="Lapidus A."/>
            <person name="Bruce D."/>
            <person name="Goodwin L."/>
            <person name="Pitluck S."/>
            <person name="Peters L."/>
            <person name="Kyrpides N."/>
            <person name="Mavromatis K."/>
            <person name="Ivanova N."/>
            <person name="Mikhailova N."/>
            <person name="Held B."/>
            <person name="Detter J.C."/>
            <person name="Tapia R."/>
            <person name="Han C."/>
            <person name="Land M."/>
            <person name="Hauser L."/>
            <person name="Markowitz V."/>
            <person name="Cheng J.-F."/>
            <person name="Hugenholtz P."/>
            <person name="Woyke T."/>
            <person name="Wu D."/>
            <person name="Tindall B."/>
            <person name="Brambilla E."/>
            <person name="Klenk H.-P."/>
            <person name="Eisen J.A."/>
        </authorList>
    </citation>
    <scope>NUCLEOTIDE SEQUENCE [LARGE SCALE GENOMIC DNA]</scope>
    <source>
        <strain evidence="3">DSM 18603</strain>
    </source>
</reference>
<dbReference type="eggNOG" id="COG4319">
    <property type="taxonomic scope" value="Bacteria"/>
</dbReference>
<protein>
    <recommendedName>
        <fullName evidence="2">DUF4440 domain-containing protein</fullName>
    </recommendedName>
</protein>
<dbReference type="Proteomes" id="UP000002774">
    <property type="component" value="Chromosome"/>
</dbReference>
<dbReference type="RefSeq" id="WP_008506843.1">
    <property type="nucleotide sequence ID" value="NZ_CM001403.1"/>
</dbReference>
<dbReference type="HOGENOM" id="CLU_132147_0_0_10"/>
<accession>H1Y239</accession>
<dbReference type="SUPFAM" id="SSF54427">
    <property type="entry name" value="NTF2-like"/>
    <property type="match status" value="1"/>
</dbReference>
<dbReference type="InterPro" id="IPR027843">
    <property type="entry name" value="DUF4440"/>
</dbReference>
<feature type="chain" id="PRO_5003558735" description="DUF4440 domain-containing protein" evidence="1">
    <location>
        <begin position="20"/>
        <end position="140"/>
    </location>
</feature>
<evidence type="ECO:0000313" key="4">
    <source>
        <dbReference type="Proteomes" id="UP000002774"/>
    </source>
</evidence>
<feature type="signal peptide" evidence="1">
    <location>
        <begin position="1"/>
        <end position="19"/>
    </location>
</feature>
<proteinExistence type="predicted"/>
<evidence type="ECO:0000259" key="2">
    <source>
        <dbReference type="Pfam" id="PF14534"/>
    </source>
</evidence>
<dbReference type="OrthoDB" id="120856at2"/>
<dbReference type="STRING" id="714943.Mucpa_2581"/>
<sequence length="140" mass="16137">MKKLFLFCLLLICFSCCFAQRDKQAILKVLDTQSHAWNRGDIDAFMQGYWKSDSLLFVGKTGPNYGWQTTLDHYKKGYPDKAAMGELTFHILKVDLLDATNAFVLGGWNLKREKDSPGGFFTLWFRKIKGEWKIVCDHTS</sequence>
<dbReference type="InterPro" id="IPR032710">
    <property type="entry name" value="NTF2-like_dom_sf"/>
</dbReference>
<evidence type="ECO:0000313" key="3">
    <source>
        <dbReference type="EMBL" id="EHQ26696.1"/>
    </source>
</evidence>
<evidence type="ECO:0000256" key="1">
    <source>
        <dbReference type="SAM" id="SignalP"/>
    </source>
</evidence>
<dbReference type="Pfam" id="PF14534">
    <property type="entry name" value="DUF4440"/>
    <property type="match status" value="1"/>
</dbReference>
<keyword evidence="1" id="KW-0732">Signal</keyword>
<gene>
    <name evidence="3" type="ORF">Mucpa_2581</name>
</gene>
<keyword evidence="4" id="KW-1185">Reference proteome</keyword>
<dbReference type="EMBL" id="CM001403">
    <property type="protein sequence ID" value="EHQ26696.1"/>
    <property type="molecule type" value="Genomic_DNA"/>
</dbReference>
<name>H1Y239_9SPHI</name>
<feature type="domain" description="DUF4440" evidence="2">
    <location>
        <begin position="26"/>
        <end position="134"/>
    </location>
</feature>
<organism evidence="3 4">
    <name type="scientific">Mucilaginibacter paludis DSM 18603</name>
    <dbReference type="NCBI Taxonomy" id="714943"/>
    <lineage>
        <taxon>Bacteria</taxon>
        <taxon>Pseudomonadati</taxon>
        <taxon>Bacteroidota</taxon>
        <taxon>Sphingobacteriia</taxon>
        <taxon>Sphingobacteriales</taxon>
        <taxon>Sphingobacteriaceae</taxon>
        <taxon>Mucilaginibacter</taxon>
    </lineage>
</organism>